<dbReference type="WBParaSite" id="nOo.2.0.1.t08612-RA">
    <property type="protein sequence ID" value="nOo.2.0.1.t08612-RA"/>
    <property type="gene ID" value="nOo.2.0.1.g08612"/>
</dbReference>
<sequence>MSFAFLIRTRILRVVKAFRLSLDEFEEKRSIVSTQSCNSMRGVVGAGWSYLSLSRINVPRAASCVGPLPSQTRVALVKLMQRTNASQPYPCYHSEQSCITSSIRPTINLDNPNEQHNILLTTTSTTATTTPTTTDNNHELAANVVVRNEQQMIATQPPTASLGATTQFEKLPLVQRWQPSSGSRIGKSNSLDIPVSIAHV</sequence>
<dbReference type="AlphaFoldDB" id="A0A182EKH5"/>
<name>A0A182EKH5_ONCOC</name>
<evidence type="ECO:0000313" key="2">
    <source>
        <dbReference type="Proteomes" id="UP000271087"/>
    </source>
</evidence>
<dbReference type="EMBL" id="UYRW01003698">
    <property type="protein sequence ID" value="VDM91380.1"/>
    <property type="molecule type" value="Genomic_DNA"/>
</dbReference>
<proteinExistence type="predicted"/>
<accession>A0A182EKH5</accession>
<evidence type="ECO:0000313" key="1">
    <source>
        <dbReference type="EMBL" id="VDM91380.1"/>
    </source>
</evidence>
<gene>
    <name evidence="1" type="ORF">NOO_LOCUS8612</name>
</gene>
<organism evidence="3">
    <name type="scientific">Onchocerca ochengi</name>
    <name type="common">Filarial nematode worm</name>
    <dbReference type="NCBI Taxonomy" id="42157"/>
    <lineage>
        <taxon>Eukaryota</taxon>
        <taxon>Metazoa</taxon>
        <taxon>Ecdysozoa</taxon>
        <taxon>Nematoda</taxon>
        <taxon>Chromadorea</taxon>
        <taxon>Rhabditida</taxon>
        <taxon>Spirurina</taxon>
        <taxon>Spiruromorpha</taxon>
        <taxon>Filarioidea</taxon>
        <taxon>Onchocercidae</taxon>
        <taxon>Onchocerca</taxon>
    </lineage>
</organism>
<protein>
    <submittedName>
        <fullName evidence="1 3">Uncharacterized protein</fullName>
    </submittedName>
</protein>
<reference evidence="3" key="1">
    <citation type="submission" date="2016-06" db="UniProtKB">
        <authorList>
            <consortium name="WormBaseParasite"/>
        </authorList>
    </citation>
    <scope>IDENTIFICATION</scope>
</reference>
<dbReference type="OrthoDB" id="5850339at2759"/>
<keyword evidence="2" id="KW-1185">Reference proteome</keyword>
<dbReference type="STRING" id="42157.A0A182EKH5"/>
<dbReference type="Proteomes" id="UP000271087">
    <property type="component" value="Unassembled WGS sequence"/>
</dbReference>
<evidence type="ECO:0000313" key="3">
    <source>
        <dbReference type="WBParaSite" id="nOo.2.0.1.t08612-RA"/>
    </source>
</evidence>
<reference evidence="1 2" key="2">
    <citation type="submission" date="2018-08" db="EMBL/GenBank/DDBJ databases">
        <authorList>
            <person name="Laetsch R D."/>
            <person name="Stevens L."/>
            <person name="Kumar S."/>
            <person name="Blaxter L. M."/>
        </authorList>
    </citation>
    <scope>NUCLEOTIDE SEQUENCE [LARGE SCALE GENOMIC DNA]</scope>
</reference>